<evidence type="ECO:0000313" key="1">
    <source>
        <dbReference type="EMBL" id="CUN35591.1"/>
    </source>
</evidence>
<dbReference type="Proteomes" id="UP000095439">
    <property type="component" value="Unassembled WGS sequence"/>
</dbReference>
<proteinExistence type="predicted"/>
<protein>
    <submittedName>
        <fullName evidence="1">Uncharacterized protein</fullName>
    </submittedName>
</protein>
<accession>A0A173W808</accession>
<dbReference type="RefSeq" id="WP_055180022.1">
    <property type="nucleotide sequence ID" value="NZ_CABIWY010000001.1"/>
</dbReference>
<organism evidence="1 2">
    <name type="scientific">Dorea longicatena</name>
    <dbReference type="NCBI Taxonomy" id="88431"/>
    <lineage>
        <taxon>Bacteria</taxon>
        <taxon>Bacillati</taxon>
        <taxon>Bacillota</taxon>
        <taxon>Clostridia</taxon>
        <taxon>Lachnospirales</taxon>
        <taxon>Lachnospiraceae</taxon>
        <taxon>Dorea</taxon>
    </lineage>
</organism>
<sequence length="260" mass="30316">MDILVSSPGSPGTNFTENVKEQILLISDELDKNDDFASLMELKKHLENCGLNQNYVRNILPFLQNCGIVKYDNIDTFKNSEIVTNIGRAYVDVLKSIKIARNEEKSEIRDDILEMLDKIQQTIYFQCLTIMMKNPDCNYGIDFLDVLRFVDMYGHIDLNEYMLILYEREKNGHDYLRDLQDVVKKYRNKEIEIHVKTKTKNAMEGDGKSKSVNSFPYVTGNFCKSGIMKKIDGKFYFEENRIKEIENTIEEVAKCRNLVR</sequence>
<dbReference type="EMBL" id="CYYY01000001">
    <property type="protein sequence ID" value="CUN35591.1"/>
    <property type="molecule type" value="Genomic_DNA"/>
</dbReference>
<evidence type="ECO:0000313" key="2">
    <source>
        <dbReference type="Proteomes" id="UP000095439"/>
    </source>
</evidence>
<reference evidence="1 2" key="1">
    <citation type="submission" date="2015-09" db="EMBL/GenBank/DDBJ databases">
        <authorList>
            <consortium name="Pathogen Informatics"/>
        </authorList>
    </citation>
    <scope>NUCLEOTIDE SEQUENCE [LARGE SCALE GENOMIC DNA]</scope>
    <source>
        <strain evidence="1 2">2789STDY5608866</strain>
    </source>
</reference>
<name>A0A173W808_9FIRM</name>
<dbReference type="AlphaFoldDB" id="A0A173W808"/>
<gene>
    <name evidence="1" type="ORF">ERS852423_00110</name>
</gene>